<comment type="similarity">
    <text evidence="1">Belongs to the TRAFAC class dynamin-like GTPase superfamily. Dynamin/Fzo/YdjA family.</text>
</comment>
<dbReference type="Pfam" id="PF00350">
    <property type="entry name" value="Dynamin_N"/>
    <property type="match status" value="1"/>
</dbReference>
<dbReference type="GO" id="GO:0005737">
    <property type="term" value="C:cytoplasm"/>
    <property type="evidence" value="ECO:0007669"/>
    <property type="project" value="TreeGrafter"/>
</dbReference>
<gene>
    <name evidence="3" type="ORF">F2Q68_00027074</name>
</gene>
<dbReference type="InterPro" id="IPR019762">
    <property type="entry name" value="Dynamin_GTPase_CS"/>
</dbReference>
<dbReference type="InterPro" id="IPR030381">
    <property type="entry name" value="G_DYNAMIN_dom"/>
</dbReference>
<evidence type="ECO:0000313" key="4">
    <source>
        <dbReference type="Proteomes" id="UP000712281"/>
    </source>
</evidence>
<dbReference type="GO" id="GO:0006898">
    <property type="term" value="P:receptor-mediated endocytosis"/>
    <property type="evidence" value="ECO:0007669"/>
    <property type="project" value="TreeGrafter"/>
</dbReference>
<dbReference type="AlphaFoldDB" id="A0A8S9IAP6"/>
<dbReference type="InterPro" id="IPR045063">
    <property type="entry name" value="Dynamin_N"/>
</dbReference>
<organism evidence="3 4">
    <name type="scientific">Brassica cretica</name>
    <name type="common">Mustard</name>
    <dbReference type="NCBI Taxonomy" id="69181"/>
    <lineage>
        <taxon>Eukaryota</taxon>
        <taxon>Viridiplantae</taxon>
        <taxon>Streptophyta</taxon>
        <taxon>Embryophyta</taxon>
        <taxon>Tracheophyta</taxon>
        <taxon>Spermatophyta</taxon>
        <taxon>Magnoliopsida</taxon>
        <taxon>eudicotyledons</taxon>
        <taxon>Gunneridae</taxon>
        <taxon>Pentapetalae</taxon>
        <taxon>rosids</taxon>
        <taxon>malvids</taxon>
        <taxon>Brassicales</taxon>
        <taxon>Brassicaceae</taxon>
        <taxon>Brassiceae</taxon>
        <taxon>Brassica</taxon>
    </lineage>
</organism>
<dbReference type="GO" id="GO:0005874">
    <property type="term" value="C:microtubule"/>
    <property type="evidence" value="ECO:0007669"/>
    <property type="project" value="TreeGrafter"/>
</dbReference>
<dbReference type="GO" id="GO:0003924">
    <property type="term" value="F:GTPase activity"/>
    <property type="evidence" value="ECO:0007669"/>
    <property type="project" value="InterPro"/>
</dbReference>
<name>A0A8S9IAP6_BRACR</name>
<sequence>MENLISLVNKIQRACTALGDHGDSSALPTLWDSLPAIAVVGGQSSGKSSVLESIVGKDFLPRGSGIVTRRPLVLQLQKIDDGAREYAEFLHLPRKKVIETLKEYAAKAVVNTVDHLGSVSDKFNSFLSDNSAHFSTTRLRLSSLEQRMKLCREYMGKSGSSQHRFQVQSPHHHKRYFFPQEHGRGTSFAAGDDSHRFKSAVRSTILENHPNTARKTNKTGSFSFLHNNISNITPSKIAKSPMRFPLIRSGSLLKRSSSPSQPRLLALPEPQRAISMSTSREIVEIQQKSSLRKGKKSLMLKALMSMSSKSRN</sequence>
<dbReference type="GO" id="GO:0005886">
    <property type="term" value="C:plasma membrane"/>
    <property type="evidence" value="ECO:0007669"/>
    <property type="project" value="TreeGrafter"/>
</dbReference>
<dbReference type="InterPro" id="IPR027417">
    <property type="entry name" value="P-loop_NTPase"/>
</dbReference>
<feature type="domain" description="Dynamin-type G" evidence="2">
    <location>
        <begin position="31"/>
        <end position="105"/>
    </location>
</feature>
<dbReference type="PANTHER" id="PTHR11566">
    <property type="entry name" value="DYNAMIN"/>
    <property type="match status" value="1"/>
</dbReference>
<proteinExistence type="inferred from homology"/>
<evidence type="ECO:0000256" key="1">
    <source>
        <dbReference type="RuleBase" id="RU003932"/>
    </source>
</evidence>
<accession>A0A8S9IAP6</accession>
<dbReference type="Gene3D" id="3.40.50.300">
    <property type="entry name" value="P-loop containing nucleotide triphosphate hydrolases"/>
    <property type="match status" value="1"/>
</dbReference>
<keyword evidence="1" id="KW-0342">GTP-binding</keyword>
<comment type="caution">
    <text evidence="3">The sequence shown here is derived from an EMBL/GenBank/DDBJ whole genome shotgun (WGS) entry which is preliminary data.</text>
</comment>
<evidence type="ECO:0000259" key="2">
    <source>
        <dbReference type="PROSITE" id="PS51718"/>
    </source>
</evidence>
<reference evidence="3" key="1">
    <citation type="submission" date="2019-12" db="EMBL/GenBank/DDBJ databases">
        <title>Genome sequencing and annotation of Brassica cretica.</title>
        <authorList>
            <person name="Studholme D.J."/>
            <person name="Sarris P.F."/>
        </authorList>
    </citation>
    <scope>NUCLEOTIDE SEQUENCE</scope>
    <source>
        <strain evidence="3">PFS-001/15</strain>
        <tissue evidence="3">Leaf</tissue>
    </source>
</reference>
<dbReference type="SUPFAM" id="SSF52540">
    <property type="entry name" value="P-loop containing nucleoside triphosphate hydrolases"/>
    <property type="match status" value="1"/>
</dbReference>
<dbReference type="PROSITE" id="PS51718">
    <property type="entry name" value="G_DYNAMIN_2"/>
    <property type="match status" value="1"/>
</dbReference>
<dbReference type="GO" id="GO:0005525">
    <property type="term" value="F:GTP binding"/>
    <property type="evidence" value="ECO:0007669"/>
    <property type="project" value="UniProtKB-KW"/>
</dbReference>
<dbReference type="EMBL" id="QGKW02001911">
    <property type="protein sequence ID" value="KAF2566416.1"/>
    <property type="molecule type" value="Genomic_DNA"/>
</dbReference>
<dbReference type="PANTHER" id="PTHR11566:SF159">
    <property type="entry name" value="PHRAGMOPLASTIN DRP1A"/>
    <property type="match status" value="1"/>
</dbReference>
<dbReference type="InterPro" id="IPR022812">
    <property type="entry name" value="Dynamin"/>
</dbReference>
<dbReference type="Proteomes" id="UP000712281">
    <property type="component" value="Unassembled WGS sequence"/>
</dbReference>
<dbReference type="PRINTS" id="PR00195">
    <property type="entry name" value="DYNAMIN"/>
</dbReference>
<evidence type="ECO:0000313" key="3">
    <source>
        <dbReference type="EMBL" id="KAF2566416.1"/>
    </source>
</evidence>
<dbReference type="GO" id="GO:0008017">
    <property type="term" value="F:microtubule binding"/>
    <property type="evidence" value="ECO:0007669"/>
    <property type="project" value="TreeGrafter"/>
</dbReference>
<dbReference type="SMART" id="SM00053">
    <property type="entry name" value="DYNc"/>
    <property type="match status" value="1"/>
</dbReference>
<keyword evidence="1" id="KW-0547">Nucleotide-binding</keyword>
<dbReference type="PROSITE" id="PS00410">
    <property type="entry name" value="G_DYNAMIN_1"/>
    <property type="match status" value="1"/>
</dbReference>
<protein>
    <recommendedName>
        <fullName evidence="2">Dynamin-type G domain-containing protein</fullName>
    </recommendedName>
</protein>
<dbReference type="InterPro" id="IPR001401">
    <property type="entry name" value="Dynamin_GTPase"/>
</dbReference>